<dbReference type="AlphaFoldDB" id="A0A915EG46"/>
<evidence type="ECO:0000256" key="1">
    <source>
        <dbReference type="SAM" id="Coils"/>
    </source>
</evidence>
<dbReference type="WBParaSite" id="jg4968">
    <property type="protein sequence ID" value="jg4968"/>
    <property type="gene ID" value="jg4968"/>
</dbReference>
<protein>
    <submittedName>
        <fullName evidence="4">Proteasomal ATPase OB C-terminal domain-containing protein</fullName>
    </submittedName>
</protein>
<evidence type="ECO:0000313" key="4">
    <source>
        <dbReference type="WBParaSite" id="jg4968"/>
    </source>
</evidence>
<feature type="region of interest" description="Disordered" evidence="2">
    <location>
        <begin position="1"/>
        <end position="23"/>
    </location>
</feature>
<name>A0A915EG46_9BILA</name>
<keyword evidence="1" id="KW-0175">Coiled coil</keyword>
<feature type="compositionally biased region" description="Polar residues" evidence="2">
    <location>
        <begin position="1"/>
        <end position="19"/>
    </location>
</feature>
<proteinExistence type="predicted"/>
<organism evidence="3 4">
    <name type="scientific">Ditylenchus dipsaci</name>
    <dbReference type="NCBI Taxonomy" id="166011"/>
    <lineage>
        <taxon>Eukaryota</taxon>
        <taxon>Metazoa</taxon>
        <taxon>Ecdysozoa</taxon>
        <taxon>Nematoda</taxon>
        <taxon>Chromadorea</taxon>
        <taxon>Rhabditida</taxon>
        <taxon>Tylenchina</taxon>
        <taxon>Tylenchomorpha</taxon>
        <taxon>Sphaerularioidea</taxon>
        <taxon>Anguinidae</taxon>
        <taxon>Anguininae</taxon>
        <taxon>Ditylenchus</taxon>
    </lineage>
</organism>
<evidence type="ECO:0000256" key="2">
    <source>
        <dbReference type="SAM" id="MobiDB-lite"/>
    </source>
</evidence>
<evidence type="ECO:0000313" key="3">
    <source>
        <dbReference type="Proteomes" id="UP000887574"/>
    </source>
</evidence>
<feature type="coiled-coil region" evidence="1">
    <location>
        <begin position="23"/>
        <end position="50"/>
    </location>
</feature>
<keyword evidence="3" id="KW-1185">Reference proteome</keyword>
<dbReference type="Proteomes" id="UP000887574">
    <property type="component" value="Unplaced"/>
</dbReference>
<reference evidence="4" key="1">
    <citation type="submission" date="2022-11" db="UniProtKB">
        <authorList>
            <consortium name="WormBaseParasite"/>
        </authorList>
    </citation>
    <scope>IDENTIFICATION</scope>
</reference>
<accession>A0A915EG46</accession>
<sequence length="246" mass="26565">MSSSRSTVSAEPTTSSSTNSRDEEKVRCILRDLRQKNVNLEQDILKLEKALTEPAYNKIVEKKLAFGLVNITVNRPELYVCPSQPFTLSIVGPKDLKKRTGGVLRIADQVVCLDYILVSELIGHFVKGQTSVSSCVDAPTSRVAGDACTAPEVHQPSVSNAPISASVIKSRFNDYLDTKAATGSGDCSGATGSVSHNIVFGVIRQIFTKAMAYWCLNTPSGYLINFFPYQGAGEERDAALGLAAVW</sequence>